<evidence type="ECO:0000256" key="4">
    <source>
        <dbReference type="ARBA" id="ARBA00022692"/>
    </source>
</evidence>
<dbReference type="InterPro" id="IPR029044">
    <property type="entry name" value="Nucleotide-diphossugar_trans"/>
</dbReference>
<dbReference type="PANTHER" id="PTHR32044:SF77">
    <property type="entry name" value="GLUCOMANNAN 4-BETA-MANNOSYLTRANSFERASE 9"/>
    <property type="match status" value="1"/>
</dbReference>
<keyword evidence="3" id="KW-0808">Transferase</keyword>
<evidence type="ECO:0000256" key="2">
    <source>
        <dbReference type="ARBA" id="ARBA00022676"/>
    </source>
</evidence>
<keyword evidence="7 8" id="KW-0472">Membrane</keyword>
<evidence type="ECO:0000256" key="1">
    <source>
        <dbReference type="ARBA" id="ARBA00004394"/>
    </source>
</evidence>
<keyword evidence="6" id="KW-0333">Golgi apparatus</keyword>
<comment type="subcellular location">
    <subcellularLocation>
        <location evidence="1">Golgi apparatus membrane</location>
    </subcellularLocation>
</comment>
<dbReference type="PANTHER" id="PTHR32044">
    <property type="entry name" value="GLUCOMANNAN 4-BETA-MANNOSYLTRANSFERASE 9"/>
    <property type="match status" value="1"/>
</dbReference>
<evidence type="ECO:0000313" key="9">
    <source>
        <dbReference type="EMBL" id="THU53818.1"/>
    </source>
</evidence>
<keyword evidence="5 8" id="KW-1133">Transmembrane helix</keyword>
<name>A0A4S8IXZ5_MUSBA</name>
<dbReference type="STRING" id="52838.A0A4S8IXZ5"/>
<evidence type="ECO:0000313" key="10">
    <source>
        <dbReference type="Proteomes" id="UP000317650"/>
    </source>
</evidence>
<keyword evidence="10" id="KW-1185">Reference proteome</keyword>
<dbReference type="GO" id="GO:0000139">
    <property type="term" value="C:Golgi membrane"/>
    <property type="evidence" value="ECO:0007669"/>
    <property type="project" value="UniProtKB-SubCell"/>
</dbReference>
<evidence type="ECO:0000256" key="5">
    <source>
        <dbReference type="ARBA" id="ARBA00022989"/>
    </source>
</evidence>
<reference evidence="9 10" key="1">
    <citation type="journal article" date="2019" name="Nat. Plants">
        <title>Genome sequencing of Musa balbisiana reveals subgenome evolution and function divergence in polyploid bananas.</title>
        <authorList>
            <person name="Yao X."/>
        </authorList>
    </citation>
    <scope>NUCLEOTIDE SEQUENCE [LARGE SCALE GENOMIC DNA]</scope>
    <source>
        <strain evidence="10">cv. DH-PKW</strain>
        <tissue evidence="9">Leaves</tissue>
    </source>
</reference>
<evidence type="ECO:0008006" key="11">
    <source>
        <dbReference type="Google" id="ProtNLM"/>
    </source>
</evidence>
<sequence>MDRLSSTALLPEAFQGTRDDITQQMGIVWEQIRTPVVVPLLRLSVFLCLVMSVMLFVEKVYMAVVIVLVKLFRWRPETRYKWEPMGDDAELGNAGYPMVLIQIPMYNEKEVYQLSIGAACGLSWPSDRIIIQVLDDSTDPAIKVGALHCIEPTQET</sequence>
<evidence type="ECO:0000256" key="7">
    <source>
        <dbReference type="ARBA" id="ARBA00023136"/>
    </source>
</evidence>
<organism evidence="9 10">
    <name type="scientific">Musa balbisiana</name>
    <name type="common">Banana</name>
    <dbReference type="NCBI Taxonomy" id="52838"/>
    <lineage>
        <taxon>Eukaryota</taxon>
        <taxon>Viridiplantae</taxon>
        <taxon>Streptophyta</taxon>
        <taxon>Embryophyta</taxon>
        <taxon>Tracheophyta</taxon>
        <taxon>Spermatophyta</taxon>
        <taxon>Magnoliopsida</taxon>
        <taxon>Liliopsida</taxon>
        <taxon>Zingiberales</taxon>
        <taxon>Musaceae</taxon>
        <taxon>Musa</taxon>
    </lineage>
</organism>
<protein>
    <recommendedName>
        <fullName evidence="11">Glycosyltransferase 2-like domain-containing protein</fullName>
    </recommendedName>
</protein>
<dbReference type="AlphaFoldDB" id="A0A4S8IXZ5"/>
<proteinExistence type="predicted"/>
<evidence type="ECO:0000256" key="8">
    <source>
        <dbReference type="SAM" id="Phobius"/>
    </source>
</evidence>
<dbReference type="EMBL" id="PYDT01000008">
    <property type="protein sequence ID" value="THU53818.1"/>
    <property type="molecule type" value="Genomic_DNA"/>
</dbReference>
<evidence type="ECO:0000256" key="6">
    <source>
        <dbReference type="ARBA" id="ARBA00023034"/>
    </source>
</evidence>
<keyword evidence="2" id="KW-0328">Glycosyltransferase</keyword>
<dbReference type="GO" id="GO:0051753">
    <property type="term" value="F:mannan synthase activity"/>
    <property type="evidence" value="ECO:0007669"/>
    <property type="project" value="TreeGrafter"/>
</dbReference>
<feature type="transmembrane region" description="Helical" evidence="8">
    <location>
        <begin position="43"/>
        <end position="72"/>
    </location>
</feature>
<evidence type="ECO:0000256" key="3">
    <source>
        <dbReference type="ARBA" id="ARBA00022679"/>
    </source>
</evidence>
<comment type="caution">
    <text evidence="9">The sequence shown here is derived from an EMBL/GenBank/DDBJ whole genome shotgun (WGS) entry which is preliminary data.</text>
</comment>
<accession>A0A4S8IXZ5</accession>
<dbReference type="Proteomes" id="UP000317650">
    <property type="component" value="Chromosome 10"/>
</dbReference>
<dbReference type="SUPFAM" id="SSF53448">
    <property type="entry name" value="Nucleotide-diphospho-sugar transferases"/>
    <property type="match status" value="1"/>
</dbReference>
<gene>
    <name evidence="9" type="ORF">C4D60_Mb10t18430</name>
</gene>
<keyword evidence="4 8" id="KW-0812">Transmembrane</keyword>
<dbReference type="Gene3D" id="3.90.550.10">
    <property type="entry name" value="Spore Coat Polysaccharide Biosynthesis Protein SpsA, Chain A"/>
    <property type="match status" value="1"/>
</dbReference>